<comment type="similarity">
    <text evidence="9">Belongs to the ABC transporter superfamily. Lipid exporter (TC 3.A.1.106) family.</text>
</comment>
<evidence type="ECO:0000256" key="4">
    <source>
        <dbReference type="ARBA" id="ARBA00022692"/>
    </source>
</evidence>
<evidence type="ECO:0000259" key="13">
    <source>
        <dbReference type="PROSITE" id="PS50929"/>
    </source>
</evidence>
<dbReference type="OrthoDB" id="9762778at2"/>
<evidence type="ECO:0000256" key="9">
    <source>
        <dbReference type="ARBA" id="ARBA00061644"/>
    </source>
</evidence>
<evidence type="ECO:0000259" key="12">
    <source>
        <dbReference type="PROSITE" id="PS50893"/>
    </source>
</evidence>
<proteinExistence type="inferred from homology"/>
<keyword evidence="4 11" id="KW-0812">Transmembrane</keyword>
<dbReference type="FunFam" id="3.40.50.300:FF:000299">
    <property type="entry name" value="ABC transporter ATP-binding protein/permease"/>
    <property type="match status" value="1"/>
</dbReference>
<dbReference type="GO" id="GO:0015421">
    <property type="term" value="F:ABC-type oligopeptide transporter activity"/>
    <property type="evidence" value="ECO:0007669"/>
    <property type="project" value="TreeGrafter"/>
</dbReference>
<dbReference type="PROSITE" id="PS00211">
    <property type="entry name" value="ABC_TRANSPORTER_1"/>
    <property type="match status" value="1"/>
</dbReference>
<dbReference type="PROSITE" id="PS50893">
    <property type="entry name" value="ABC_TRANSPORTER_2"/>
    <property type="match status" value="1"/>
</dbReference>
<dbReference type="GO" id="GO:0005524">
    <property type="term" value="F:ATP binding"/>
    <property type="evidence" value="ECO:0007669"/>
    <property type="project" value="UniProtKB-KW"/>
</dbReference>
<protein>
    <submittedName>
        <fullName evidence="14">Abc transporter</fullName>
    </submittedName>
</protein>
<dbReference type="Pfam" id="PF00005">
    <property type="entry name" value="ABC_tran"/>
    <property type="match status" value="1"/>
</dbReference>
<dbReference type="InterPro" id="IPR027417">
    <property type="entry name" value="P-loop_NTPase"/>
</dbReference>
<keyword evidence="6" id="KW-0067">ATP-binding</keyword>
<dbReference type="SUPFAM" id="SSF90123">
    <property type="entry name" value="ABC transporter transmembrane region"/>
    <property type="match status" value="1"/>
</dbReference>
<evidence type="ECO:0000256" key="5">
    <source>
        <dbReference type="ARBA" id="ARBA00022741"/>
    </source>
</evidence>
<sequence>MSTPTPPRPNATAPAPGDAARPSRRALVGWLLMVTRPVLPPLLTSTVCRVAGQLLGVAMFALAAHAVVEAAQALAAGGPAPSVWPVLSAMVVMSLAKAALRYGEQFLGHTVAFSSLELLRAELFRALARRTPRVLTTAHSGDLLARSTKDVDRIEVFFAHTFAPAVSALLVPLTVVVTIGIGATWPVAGAAALTLVAAIAVVPVLGQRLAAAGSRRAVAARAALTQHVTDSVQGLAEVVGYGRAAERLERTRALDDAVVAASRPATAAGALRRGGVQLLVLAGPIAVVAAGAGPVAAGVVSPAALAAAAAAVLRLGETVRGAEELAGSLPTALAAAERVRQVATAPVELPDGAAVLPPGAIGIAWEDVDYTYPGASRPSLRGVRVRAAAEQWTCLVGVSGSGKTTLARLALRFDDPDRGRVRVGGVDLREAAADGLRGRVALVSQEAHLFRMSVADNVRLARPGATREQVEAACRVAALHEEVAAMPAGYDTLLGERGASVSGGQRQRLALARALLAEPDVLVLDEFTSHLDPAVDARVRDGVHDWAARRGATVVEITHRLHRIEQADHVVVLDGGRVVQSGAPRELLADADGPLARLRARQG</sequence>
<dbReference type="PROSITE" id="PS50929">
    <property type="entry name" value="ABC_TM1F"/>
    <property type="match status" value="1"/>
</dbReference>
<dbReference type="InterPro" id="IPR003439">
    <property type="entry name" value="ABC_transporter-like_ATP-bd"/>
</dbReference>
<evidence type="ECO:0000256" key="2">
    <source>
        <dbReference type="ARBA" id="ARBA00022448"/>
    </source>
</evidence>
<keyword evidence="7 11" id="KW-1133">Transmembrane helix</keyword>
<evidence type="ECO:0000313" key="15">
    <source>
        <dbReference type="Proteomes" id="UP000184291"/>
    </source>
</evidence>
<dbReference type="InterPro" id="IPR017871">
    <property type="entry name" value="ABC_transporter-like_CS"/>
</dbReference>
<keyword evidence="3" id="KW-1003">Cell membrane</keyword>
<feature type="transmembrane region" description="Helical" evidence="11">
    <location>
        <begin position="156"/>
        <end position="181"/>
    </location>
</feature>
<dbReference type="AlphaFoldDB" id="A0A1M4RX30"/>
<keyword evidence="8 11" id="KW-0472">Membrane</keyword>
<organism evidence="14 15">
    <name type="scientific">Actinomyces glycerinitolerans</name>
    <dbReference type="NCBI Taxonomy" id="1892869"/>
    <lineage>
        <taxon>Bacteria</taxon>
        <taxon>Bacillati</taxon>
        <taxon>Actinomycetota</taxon>
        <taxon>Actinomycetes</taxon>
        <taxon>Actinomycetales</taxon>
        <taxon>Actinomycetaceae</taxon>
        <taxon>Actinomyces</taxon>
    </lineage>
</organism>
<dbReference type="EMBL" id="FQTT01000003">
    <property type="protein sequence ID" value="SHE24535.1"/>
    <property type="molecule type" value="Genomic_DNA"/>
</dbReference>
<dbReference type="SUPFAM" id="SSF52540">
    <property type="entry name" value="P-loop containing nucleoside triphosphate hydrolases"/>
    <property type="match status" value="1"/>
</dbReference>
<feature type="domain" description="ABC transmembrane type-1" evidence="13">
    <location>
        <begin position="43"/>
        <end position="331"/>
    </location>
</feature>
<comment type="subcellular location">
    <subcellularLocation>
        <location evidence="1">Cell membrane</location>
        <topology evidence="1">Multi-pass membrane protein</topology>
    </subcellularLocation>
</comment>
<evidence type="ECO:0000256" key="8">
    <source>
        <dbReference type="ARBA" id="ARBA00023136"/>
    </source>
</evidence>
<dbReference type="InterPro" id="IPR036640">
    <property type="entry name" value="ABC1_TM_sf"/>
</dbReference>
<dbReference type="SMART" id="SM00382">
    <property type="entry name" value="AAA"/>
    <property type="match status" value="1"/>
</dbReference>
<dbReference type="Proteomes" id="UP000184291">
    <property type="component" value="Unassembled WGS sequence"/>
</dbReference>
<dbReference type="InterPro" id="IPR039421">
    <property type="entry name" value="Type_1_exporter"/>
</dbReference>
<keyword evidence="5" id="KW-0547">Nucleotide-binding</keyword>
<dbReference type="InterPro" id="IPR003593">
    <property type="entry name" value="AAA+_ATPase"/>
</dbReference>
<evidence type="ECO:0000256" key="3">
    <source>
        <dbReference type="ARBA" id="ARBA00022475"/>
    </source>
</evidence>
<keyword evidence="2" id="KW-0813">Transport</keyword>
<dbReference type="Gene3D" id="1.20.1560.10">
    <property type="entry name" value="ABC transporter type 1, transmembrane domain"/>
    <property type="match status" value="1"/>
</dbReference>
<accession>A0A1M4RX30</accession>
<feature type="domain" description="ABC transporter" evidence="12">
    <location>
        <begin position="363"/>
        <end position="600"/>
    </location>
</feature>
<dbReference type="GO" id="GO:0005886">
    <property type="term" value="C:plasma membrane"/>
    <property type="evidence" value="ECO:0007669"/>
    <property type="project" value="UniProtKB-SubCell"/>
</dbReference>
<evidence type="ECO:0000256" key="7">
    <source>
        <dbReference type="ARBA" id="ARBA00022989"/>
    </source>
</evidence>
<dbReference type="InterPro" id="IPR011527">
    <property type="entry name" value="ABC1_TM_dom"/>
</dbReference>
<dbReference type="PANTHER" id="PTHR43394:SF1">
    <property type="entry name" value="ATP-BINDING CASSETTE SUB-FAMILY B MEMBER 10, MITOCHONDRIAL"/>
    <property type="match status" value="1"/>
</dbReference>
<dbReference type="Gene3D" id="3.40.50.300">
    <property type="entry name" value="P-loop containing nucleotide triphosphate hydrolases"/>
    <property type="match status" value="1"/>
</dbReference>
<dbReference type="RefSeq" id="WP_073328018.1">
    <property type="nucleotide sequence ID" value="NZ_FQTT01000003.1"/>
</dbReference>
<gene>
    <name evidence="14" type="ORF">ACGLYG10_0740</name>
</gene>
<feature type="region of interest" description="Disordered" evidence="10">
    <location>
        <begin position="1"/>
        <end position="21"/>
    </location>
</feature>
<evidence type="ECO:0000256" key="6">
    <source>
        <dbReference type="ARBA" id="ARBA00022840"/>
    </source>
</evidence>
<evidence type="ECO:0000256" key="10">
    <source>
        <dbReference type="SAM" id="MobiDB-lite"/>
    </source>
</evidence>
<dbReference type="GO" id="GO:0016887">
    <property type="term" value="F:ATP hydrolysis activity"/>
    <property type="evidence" value="ECO:0007669"/>
    <property type="project" value="InterPro"/>
</dbReference>
<reference evidence="15" key="1">
    <citation type="submission" date="2016-09" db="EMBL/GenBank/DDBJ databases">
        <authorList>
            <person name="Strepis N."/>
        </authorList>
    </citation>
    <scope>NUCLEOTIDE SEQUENCE [LARGE SCALE GENOMIC DNA]</scope>
</reference>
<dbReference type="Pfam" id="PF00664">
    <property type="entry name" value="ABC_membrane"/>
    <property type="match status" value="1"/>
</dbReference>
<keyword evidence="15" id="KW-1185">Reference proteome</keyword>
<evidence type="ECO:0000313" key="14">
    <source>
        <dbReference type="EMBL" id="SHE24535.1"/>
    </source>
</evidence>
<dbReference type="PANTHER" id="PTHR43394">
    <property type="entry name" value="ATP-DEPENDENT PERMEASE MDL1, MITOCHONDRIAL"/>
    <property type="match status" value="1"/>
</dbReference>
<feature type="transmembrane region" description="Helical" evidence="11">
    <location>
        <begin position="187"/>
        <end position="206"/>
    </location>
</feature>
<dbReference type="STRING" id="1892869.ACGLYG10_0740"/>
<name>A0A1M4RX30_9ACTO</name>
<evidence type="ECO:0000256" key="11">
    <source>
        <dbReference type="SAM" id="Phobius"/>
    </source>
</evidence>
<evidence type="ECO:0000256" key="1">
    <source>
        <dbReference type="ARBA" id="ARBA00004651"/>
    </source>
</evidence>